<evidence type="ECO:0000313" key="2">
    <source>
        <dbReference type="EMBL" id="EDY57689.1"/>
    </source>
</evidence>
<dbReference type="EMBL" id="CM000951">
    <property type="protein sequence ID" value="EDY57689.1"/>
    <property type="molecule type" value="Genomic_DNA"/>
</dbReference>
<proteinExistence type="predicted"/>
<feature type="compositionally biased region" description="Low complexity" evidence="1">
    <location>
        <begin position="42"/>
        <end position="59"/>
    </location>
</feature>
<accession>B5HXY4</accession>
<reference evidence="2" key="1">
    <citation type="submission" date="2009-10" db="EMBL/GenBank/DDBJ databases">
        <title>The genome sequence of Streptomyces sviceus strain ATCC 29083.</title>
        <authorList>
            <consortium name="The Broad Institute Genome Sequencing Platform"/>
            <consortium name="Broad Institute Microbial Sequencing Center"/>
            <person name="Fischbach M."/>
            <person name="Godfrey P."/>
            <person name="Ward D."/>
            <person name="Young S."/>
            <person name="Zeng Q."/>
            <person name="Koehrsen M."/>
            <person name="Alvarado L."/>
            <person name="Berlin A.M."/>
            <person name="Bochicchio J."/>
            <person name="Borenstein D."/>
            <person name="Chapman S.B."/>
            <person name="Chen Z."/>
            <person name="Engels R."/>
            <person name="Freedman E."/>
            <person name="Gellesch M."/>
            <person name="Goldberg J."/>
            <person name="Griggs A."/>
            <person name="Gujja S."/>
            <person name="Heilman E.R."/>
            <person name="Heiman D.I."/>
            <person name="Hepburn T.A."/>
            <person name="Howarth C."/>
            <person name="Jen D."/>
            <person name="Larson L."/>
            <person name="Lewis B."/>
            <person name="Mehta T."/>
            <person name="Park D."/>
            <person name="Pearson M."/>
            <person name="Richards J."/>
            <person name="Roberts A."/>
            <person name="Saif S."/>
            <person name="Shea T.D."/>
            <person name="Shenoy N."/>
            <person name="Sisk P."/>
            <person name="Stolte C."/>
            <person name="Sykes S.N."/>
            <person name="Thomson T."/>
            <person name="Walk T."/>
            <person name="White J."/>
            <person name="Yandava C."/>
            <person name="Straight P."/>
            <person name="Clardy J."/>
            <person name="Hung D."/>
            <person name="Kolter R."/>
            <person name="Mekalanos J."/>
            <person name="Walker S."/>
            <person name="Walsh C.T."/>
            <person name="Wieland-Brown L.C."/>
            <person name="Haas B."/>
            <person name="Nusbaum C."/>
            <person name="Birren B."/>
        </authorList>
    </citation>
    <scope>NUCLEOTIDE SEQUENCE [LARGE SCALE GENOMIC DNA]</scope>
    <source>
        <strain evidence="2">ATCC 29083</strain>
    </source>
</reference>
<dbReference type="HOGENOM" id="CLU_2959042_0_0_11"/>
<keyword evidence="3" id="KW-1185">Reference proteome</keyword>
<feature type="compositionally biased region" description="Basic and acidic residues" evidence="1">
    <location>
        <begin position="26"/>
        <end position="40"/>
    </location>
</feature>
<sequence length="59" mass="6365">MRLRPPGPRRLSRTDTNTQRATARGARREDRREGPGKGRGDGILVLGGLADAALDQAAR</sequence>
<name>B5HXY4_STRX2</name>
<evidence type="ECO:0000256" key="1">
    <source>
        <dbReference type="SAM" id="MobiDB-lite"/>
    </source>
</evidence>
<protein>
    <submittedName>
        <fullName evidence="2">Uncharacterized protein</fullName>
    </submittedName>
</protein>
<feature type="region of interest" description="Disordered" evidence="1">
    <location>
        <begin position="1"/>
        <end position="59"/>
    </location>
</feature>
<organism evidence="2 3">
    <name type="scientific">Streptomyces sviceus (strain ATCC 29083 / DSM 924 / JCM 4929 / NBRC 13980 / NCIMB 11184 / NRRL 5439 / UC 5370)</name>
    <dbReference type="NCBI Taxonomy" id="463191"/>
    <lineage>
        <taxon>Bacteria</taxon>
        <taxon>Bacillati</taxon>
        <taxon>Actinomycetota</taxon>
        <taxon>Actinomycetes</taxon>
        <taxon>Kitasatosporales</taxon>
        <taxon>Streptomycetaceae</taxon>
        <taxon>Streptomyces</taxon>
    </lineage>
</organism>
<evidence type="ECO:0000313" key="3">
    <source>
        <dbReference type="Proteomes" id="UP000002785"/>
    </source>
</evidence>
<gene>
    <name evidence="2" type="ORF">SSEG_04269</name>
</gene>
<dbReference type="Proteomes" id="UP000002785">
    <property type="component" value="Chromosome"/>
</dbReference>
<dbReference type="AlphaFoldDB" id="B5HXY4"/>